<accession>A0A8H7NBN5</accession>
<evidence type="ECO:0000313" key="4">
    <source>
        <dbReference type="EMBL" id="KAF9752827.1"/>
    </source>
</evidence>
<keyword evidence="1" id="KW-0677">Repeat</keyword>
<dbReference type="PROSITE" id="PS50088">
    <property type="entry name" value="ANK_REPEAT"/>
    <property type="match status" value="1"/>
</dbReference>
<keyword evidence="2 3" id="KW-0040">ANK repeat</keyword>
<organism evidence="4 5">
    <name type="scientific">Bionectria ochroleuca</name>
    <name type="common">Gliocladium roseum</name>
    <dbReference type="NCBI Taxonomy" id="29856"/>
    <lineage>
        <taxon>Eukaryota</taxon>
        <taxon>Fungi</taxon>
        <taxon>Dikarya</taxon>
        <taxon>Ascomycota</taxon>
        <taxon>Pezizomycotina</taxon>
        <taxon>Sordariomycetes</taxon>
        <taxon>Hypocreomycetidae</taxon>
        <taxon>Hypocreales</taxon>
        <taxon>Bionectriaceae</taxon>
        <taxon>Clonostachys</taxon>
    </lineage>
</organism>
<protein>
    <recommendedName>
        <fullName evidence="6">Ankyrin</fullName>
    </recommendedName>
</protein>
<dbReference type="PANTHER" id="PTHR24171">
    <property type="entry name" value="ANKYRIN REPEAT DOMAIN-CONTAINING PROTEIN 39-RELATED"/>
    <property type="match status" value="1"/>
</dbReference>
<evidence type="ECO:0000256" key="2">
    <source>
        <dbReference type="ARBA" id="ARBA00023043"/>
    </source>
</evidence>
<evidence type="ECO:0000256" key="3">
    <source>
        <dbReference type="PROSITE-ProRule" id="PRU00023"/>
    </source>
</evidence>
<dbReference type="Pfam" id="PF12796">
    <property type="entry name" value="Ank_2"/>
    <property type="match status" value="1"/>
</dbReference>
<comment type="caution">
    <text evidence="4">The sequence shown here is derived from an EMBL/GenBank/DDBJ whole genome shotgun (WGS) entry which is preliminary data.</text>
</comment>
<feature type="repeat" description="ANK" evidence="3">
    <location>
        <begin position="65"/>
        <end position="97"/>
    </location>
</feature>
<dbReference type="SMART" id="SM00248">
    <property type="entry name" value="ANK"/>
    <property type="match status" value="4"/>
</dbReference>
<dbReference type="AlphaFoldDB" id="A0A8H7NBN5"/>
<evidence type="ECO:0000256" key="1">
    <source>
        <dbReference type="ARBA" id="ARBA00022737"/>
    </source>
</evidence>
<dbReference type="InterPro" id="IPR002110">
    <property type="entry name" value="Ankyrin_rpt"/>
</dbReference>
<dbReference type="SUPFAM" id="SSF48403">
    <property type="entry name" value="Ankyrin repeat"/>
    <property type="match status" value="1"/>
</dbReference>
<dbReference type="PROSITE" id="PS50297">
    <property type="entry name" value="ANK_REP_REGION"/>
    <property type="match status" value="1"/>
</dbReference>
<dbReference type="InterPro" id="IPR036770">
    <property type="entry name" value="Ankyrin_rpt-contain_sf"/>
</dbReference>
<evidence type="ECO:0008006" key="6">
    <source>
        <dbReference type="Google" id="ProtNLM"/>
    </source>
</evidence>
<dbReference type="EMBL" id="JADCTT010000004">
    <property type="protein sequence ID" value="KAF9752827.1"/>
    <property type="molecule type" value="Genomic_DNA"/>
</dbReference>
<proteinExistence type="predicted"/>
<gene>
    <name evidence="4" type="ORF">IM811_011585</name>
</gene>
<evidence type="ECO:0000313" key="5">
    <source>
        <dbReference type="Proteomes" id="UP000616885"/>
    </source>
</evidence>
<dbReference type="PRINTS" id="PR01415">
    <property type="entry name" value="ANKYRIN"/>
</dbReference>
<reference evidence="4" key="1">
    <citation type="submission" date="2020-10" db="EMBL/GenBank/DDBJ databases">
        <title>High-Quality Genome Resource of Clonostachys rosea strain S41 by Oxford Nanopore Long-Read Sequencing.</title>
        <authorList>
            <person name="Wang H."/>
        </authorList>
    </citation>
    <scope>NUCLEOTIDE SEQUENCE</scope>
    <source>
        <strain evidence="4">S41</strain>
    </source>
</reference>
<name>A0A8H7NBN5_BIOOC</name>
<dbReference type="Gene3D" id="1.25.40.20">
    <property type="entry name" value="Ankyrin repeat-containing domain"/>
    <property type="match status" value="1"/>
</dbReference>
<sequence length="205" mass="22747">MSSTAWLSVHSFRIFCLSDLLGLSFSFLSLRSMHLASEHGHLEAVKYLLKQSPFPTETINIRNPEGKTPLHQAVRNGHPDVVGFILGCGGDANAEDLCGNTPLHEMAEGLRSEDIAPLLMMGCKIDTLNGLGETPLQRALWSANWVAAKMLVVHGADVNRPWPSLYDECNGEQFERAKGMLLRLMHWRCSSPIVRQIGRMSRLAI</sequence>
<dbReference type="Proteomes" id="UP000616885">
    <property type="component" value="Unassembled WGS sequence"/>
</dbReference>